<dbReference type="InterPro" id="IPR003657">
    <property type="entry name" value="WRKY_dom"/>
</dbReference>
<evidence type="ECO:0000313" key="8">
    <source>
        <dbReference type="EMBL" id="GMH22552.1"/>
    </source>
</evidence>
<dbReference type="PANTHER" id="PTHR32096:SF133">
    <property type="entry name" value="WRKY TRANSCRIPTION FACTOR 41-RELATED"/>
    <property type="match status" value="1"/>
</dbReference>
<dbReference type="GO" id="GO:0000976">
    <property type="term" value="F:transcription cis-regulatory region binding"/>
    <property type="evidence" value="ECO:0007669"/>
    <property type="project" value="TreeGrafter"/>
</dbReference>
<dbReference type="SUPFAM" id="SSF118290">
    <property type="entry name" value="WRKY DNA-binding domain"/>
    <property type="match status" value="1"/>
</dbReference>
<dbReference type="SMART" id="SM00774">
    <property type="entry name" value="WRKY"/>
    <property type="match status" value="1"/>
</dbReference>
<dbReference type="GO" id="GO:0005634">
    <property type="term" value="C:nucleus"/>
    <property type="evidence" value="ECO:0007669"/>
    <property type="project" value="UniProtKB-SubCell"/>
</dbReference>
<keyword evidence="2" id="KW-0805">Transcription regulation</keyword>
<sequence>MENPVNSEPRTLLISGLLEGKELAKQLLDPSNPIENQELLLERILAIFNQGLSMASFNLKSPRSSVAAAAAAASPRSERCIQDLDHHHLHDISNRRKILPRWTKRIRVGSGSGTALEGLLDDGYGWRKYGQKDILGSRFPRGYYRCTYQGTQGCLARKQVQRSDDDPTTFQVTYHGHHTCIQPSHHRSQPPSLPPPASPEAKIEQHQQPEKHDHPPPEYPESASAQLRVKTEDLDTNVNHHQMLPTTSSFSSVLMESENMETENYNTMADSFFPAFYSPECNYFLAYSRHIDGNIATGISESDLNESISALTSVANSPIGGFDFSLDQLGIDPSYPFDVAVFSDDPINMDFRNLEMV</sequence>
<feature type="region of interest" description="Disordered" evidence="6">
    <location>
        <begin position="180"/>
        <end position="224"/>
    </location>
</feature>
<evidence type="ECO:0000256" key="1">
    <source>
        <dbReference type="ARBA" id="ARBA00004123"/>
    </source>
</evidence>
<keyword evidence="5" id="KW-0539">Nucleus</keyword>
<comment type="caution">
    <text evidence="8">The sequence shown here is derived from an EMBL/GenBank/DDBJ whole genome shotgun (WGS) entry which is preliminary data.</text>
</comment>
<dbReference type="PROSITE" id="PS50811">
    <property type="entry name" value="WRKY"/>
    <property type="match status" value="1"/>
</dbReference>
<evidence type="ECO:0000256" key="5">
    <source>
        <dbReference type="ARBA" id="ARBA00023242"/>
    </source>
</evidence>
<name>A0AAD3T4J1_NEPGR</name>
<evidence type="ECO:0000256" key="2">
    <source>
        <dbReference type="ARBA" id="ARBA00023015"/>
    </source>
</evidence>
<organism evidence="8 9">
    <name type="scientific">Nepenthes gracilis</name>
    <name type="common">Slender pitcher plant</name>
    <dbReference type="NCBI Taxonomy" id="150966"/>
    <lineage>
        <taxon>Eukaryota</taxon>
        <taxon>Viridiplantae</taxon>
        <taxon>Streptophyta</taxon>
        <taxon>Embryophyta</taxon>
        <taxon>Tracheophyta</taxon>
        <taxon>Spermatophyta</taxon>
        <taxon>Magnoliopsida</taxon>
        <taxon>eudicotyledons</taxon>
        <taxon>Gunneridae</taxon>
        <taxon>Pentapetalae</taxon>
        <taxon>Caryophyllales</taxon>
        <taxon>Nepenthaceae</taxon>
        <taxon>Nepenthes</taxon>
    </lineage>
</organism>
<evidence type="ECO:0000256" key="6">
    <source>
        <dbReference type="SAM" id="MobiDB-lite"/>
    </source>
</evidence>
<dbReference type="Gene3D" id="2.20.25.80">
    <property type="entry name" value="WRKY domain"/>
    <property type="match status" value="1"/>
</dbReference>
<feature type="domain" description="WRKY" evidence="7">
    <location>
        <begin position="115"/>
        <end position="183"/>
    </location>
</feature>
<dbReference type="GO" id="GO:0003700">
    <property type="term" value="F:DNA-binding transcription factor activity"/>
    <property type="evidence" value="ECO:0007669"/>
    <property type="project" value="InterPro"/>
</dbReference>
<dbReference type="PANTHER" id="PTHR32096">
    <property type="entry name" value="WRKY TRANSCRIPTION FACTOR 30-RELATED-RELATED"/>
    <property type="match status" value="1"/>
</dbReference>
<feature type="compositionally biased region" description="Basic and acidic residues" evidence="6">
    <location>
        <begin position="201"/>
        <end position="216"/>
    </location>
</feature>
<keyword evidence="4" id="KW-0804">Transcription</keyword>
<dbReference type="Proteomes" id="UP001279734">
    <property type="component" value="Unassembled WGS sequence"/>
</dbReference>
<evidence type="ECO:0000259" key="7">
    <source>
        <dbReference type="PROSITE" id="PS50811"/>
    </source>
</evidence>
<dbReference type="Pfam" id="PF03106">
    <property type="entry name" value="WRKY"/>
    <property type="match status" value="1"/>
</dbReference>
<dbReference type="InterPro" id="IPR036576">
    <property type="entry name" value="WRKY_dom_sf"/>
</dbReference>
<protein>
    <recommendedName>
        <fullName evidence="7">WRKY domain-containing protein</fullName>
    </recommendedName>
</protein>
<evidence type="ECO:0000256" key="4">
    <source>
        <dbReference type="ARBA" id="ARBA00023163"/>
    </source>
</evidence>
<gene>
    <name evidence="8" type="ORF">Nepgr_024395</name>
</gene>
<dbReference type="EMBL" id="BSYO01000024">
    <property type="protein sequence ID" value="GMH22552.1"/>
    <property type="molecule type" value="Genomic_DNA"/>
</dbReference>
<evidence type="ECO:0000313" key="9">
    <source>
        <dbReference type="Proteomes" id="UP001279734"/>
    </source>
</evidence>
<dbReference type="AlphaFoldDB" id="A0AAD3T4J1"/>
<accession>A0AAD3T4J1</accession>
<keyword evidence="9" id="KW-1185">Reference proteome</keyword>
<comment type="subcellular location">
    <subcellularLocation>
        <location evidence="1">Nucleus</location>
    </subcellularLocation>
</comment>
<evidence type="ECO:0000256" key="3">
    <source>
        <dbReference type="ARBA" id="ARBA00023125"/>
    </source>
</evidence>
<dbReference type="InterPro" id="IPR044810">
    <property type="entry name" value="WRKY_plant"/>
</dbReference>
<reference evidence="8" key="1">
    <citation type="submission" date="2023-05" db="EMBL/GenBank/DDBJ databases">
        <title>Nepenthes gracilis genome sequencing.</title>
        <authorList>
            <person name="Fukushima K."/>
        </authorList>
    </citation>
    <scope>NUCLEOTIDE SEQUENCE</scope>
    <source>
        <strain evidence="8">SING2019-196</strain>
    </source>
</reference>
<keyword evidence="3" id="KW-0238">DNA-binding</keyword>
<proteinExistence type="predicted"/>